<dbReference type="OrthoDB" id="10565719at2759"/>
<dbReference type="RefSeq" id="XP_004361978.1">
    <property type="nucleotide sequence ID" value="XM_004361921.1"/>
</dbReference>
<dbReference type="GeneID" id="14876508"/>
<feature type="transmembrane region" description="Helical" evidence="1">
    <location>
        <begin position="194"/>
        <end position="213"/>
    </location>
</feature>
<dbReference type="KEGG" id="dfa:DFA_06268"/>
<keyword evidence="1" id="KW-0472">Membrane</keyword>
<evidence type="ECO:0008006" key="4">
    <source>
        <dbReference type="Google" id="ProtNLM"/>
    </source>
</evidence>
<dbReference type="EMBL" id="GL883007">
    <property type="protein sequence ID" value="EGG24127.1"/>
    <property type="molecule type" value="Genomic_DNA"/>
</dbReference>
<feature type="transmembrane region" description="Helical" evidence="1">
    <location>
        <begin position="100"/>
        <end position="122"/>
    </location>
</feature>
<dbReference type="Proteomes" id="UP000007797">
    <property type="component" value="Unassembled WGS sequence"/>
</dbReference>
<feature type="transmembrane region" description="Helical" evidence="1">
    <location>
        <begin position="155"/>
        <end position="174"/>
    </location>
</feature>
<reference evidence="3" key="1">
    <citation type="journal article" date="2011" name="Genome Res.">
        <title>Phylogeny-wide analysis of social amoeba genomes highlights ancient origins for complex intercellular communication.</title>
        <authorList>
            <person name="Heidel A.J."/>
            <person name="Lawal H.M."/>
            <person name="Felder M."/>
            <person name="Schilde C."/>
            <person name="Helps N.R."/>
            <person name="Tunggal B."/>
            <person name="Rivero F."/>
            <person name="John U."/>
            <person name="Schleicher M."/>
            <person name="Eichinger L."/>
            <person name="Platzer M."/>
            <person name="Noegel A.A."/>
            <person name="Schaap P."/>
            <person name="Gloeckner G."/>
        </authorList>
    </citation>
    <scope>NUCLEOTIDE SEQUENCE [LARGE SCALE GENOMIC DNA]</scope>
    <source>
        <strain evidence="3">SH3</strain>
    </source>
</reference>
<accession>F4PKK3</accession>
<keyword evidence="3" id="KW-1185">Reference proteome</keyword>
<keyword evidence="1" id="KW-0812">Transmembrane</keyword>
<dbReference type="OMA" id="HAMALFV"/>
<sequence>MNKSIELIEAESFNNLSNSNSINNDEFDQPLLKNNNYIAMSDSLESENYEVDVKKPLFIKFYPGQFIFGLQMLHATDPLSLSLVIATLTIVDLEYYEATLLFVLFNFSVLFGRHLIFVETDIQSFLRKRMYRKSSYKSILRVSFWHGRLARLRDITILLLLGFGIRLLYLSYVYGRDRDNIKWRFFDMFTVSCVALLTGFFQLSCYIYCLVCVRIGKETEERLVSFMRTKKRRPAQLQLGAVLLERKYGEELCKELATIYNK</sequence>
<proteinExistence type="predicted"/>
<gene>
    <name evidence="2" type="ORF">DFA_06268</name>
</gene>
<name>F4PKK3_CACFS</name>
<dbReference type="AlphaFoldDB" id="F4PKK3"/>
<evidence type="ECO:0000256" key="1">
    <source>
        <dbReference type="SAM" id="Phobius"/>
    </source>
</evidence>
<organism evidence="2 3">
    <name type="scientific">Cavenderia fasciculata</name>
    <name type="common">Slime mold</name>
    <name type="synonym">Dictyostelium fasciculatum</name>
    <dbReference type="NCBI Taxonomy" id="261658"/>
    <lineage>
        <taxon>Eukaryota</taxon>
        <taxon>Amoebozoa</taxon>
        <taxon>Evosea</taxon>
        <taxon>Eumycetozoa</taxon>
        <taxon>Dictyostelia</taxon>
        <taxon>Acytosteliales</taxon>
        <taxon>Cavenderiaceae</taxon>
        <taxon>Cavenderia</taxon>
    </lineage>
</organism>
<evidence type="ECO:0000313" key="2">
    <source>
        <dbReference type="EMBL" id="EGG24127.1"/>
    </source>
</evidence>
<protein>
    <recommendedName>
        <fullName evidence="4">Transmembrane protein</fullName>
    </recommendedName>
</protein>
<evidence type="ECO:0000313" key="3">
    <source>
        <dbReference type="Proteomes" id="UP000007797"/>
    </source>
</evidence>
<keyword evidence="1" id="KW-1133">Transmembrane helix</keyword>